<gene>
    <name evidence="1" type="ORF">J2X31_000928</name>
</gene>
<dbReference type="EMBL" id="JAVDVI010000003">
    <property type="protein sequence ID" value="MDR6966928.1"/>
    <property type="molecule type" value="Genomic_DNA"/>
</dbReference>
<evidence type="ECO:0000313" key="2">
    <source>
        <dbReference type="Proteomes" id="UP001255185"/>
    </source>
</evidence>
<sequence length="225" mass="25646">MSNSRLNNDEVVTGASFLKTNFLEDRGEIEAVFPEFDKFYQEDYINQIEIVKKLDSKFAKTKQQVKATETLYDFSNKVNTEMNVVSFKFKSAGVDTTLISAIKKNLKNLDIEGAVDKIGTLSTVIADNISALQPKGITPEYPETLIETGEKLLDLNTQQNKLMDDGEKMTDANQKEYDKLRKMVSKIIAAGKIVFKEEKRADFYNLRKLIQRMRAPKRDKNPGEE</sequence>
<accession>A0ABU1TLT9</accession>
<proteinExistence type="predicted"/>
<keyword evidence="2" id="KW-1185">Reference proteome</keyword>
<reference evidence="1 2" key="1">
    <citation type="submission" date="2023-07" db="EMBL/GenBank/DDBJ databases">
        <title>Sorghum-associated microbial communities from plants grown in Nebraska, USA.</title>
        <authorList>
            <person name="Schachtman D."/>
        </authorList>
    </citation>
    <scope>NUCLEOTIDE SEQUENCE [LARGE SCALE GENOMIC DNA]</scope>
    <source>
        <strain evidence="1 2">3773</strain>
    </source>
</reference>
<comment type="caution">
    <text evidence="1">The sequence shown here is derived from an EMBL/GenBank/DDBJ whole genome shotgun (WGS) entry which is preliminary data.</text>
</comment>
<evidence type="ECO:0000313" key="1">
    <source>
        <dbReference type="EMBL" id="MDR6966928.1"/>
    </source>
</evidence>
<protein>
    <submittedName>
        <fullName evidence="1">Uncharacterized protein</fullName>
    </submittedName>
</protein>
<organism evidence="1 2">
    <name type="scientific">Flavobacterium arsenatis</name>
    <dbReference type="NCBI Taxonomy" id="1484332"/>
    <lineage>
        <taxon>Bacteria</taxon>
        <taxon>Pseudomonadati</taxon>
        <taxon>Bacteroidota</taxon>
        <taxon>Flavobacteriia</taxon>
        <taxon>Flavobacteriales</taxon>
        <taxon>Flavobacteriaceae</taxon>
        <taxon>Flavobacterium</taxon>
    </lineage>
</organism>
<dbReference type="Proteomes" id="UP001255185">
    <property type="component" value="Unassembled WGS sequence"/>
</dbReference>
<dbReference type="RefSeq" id="WP_310024820.1">
    <property type="nucleotide sequence ID" value="NZ_JAVDVI010000003.1"/>
</dbReference>
<name>A0ABU1TLT9_9FLAO</name>